<gene>
    <name evidence="1" type="ORF">SDM1_32t00018</name>
</gene>
<dbReference type="EMBL" id="AC149287">
    <property type="protein sequence ID" value="AAT38694.2"/>
    <property type="molecule type" value="Genomic_DNA"/>
</dbReference>
<proteinExistence type="predicted"/>
<evidence type="ECO:0000313" key="1">
    <source>
        <dbReference type="EMBL" id="AAT38694.2"/>
    </source>
</evidence>
<name>Q6L3W1_SOLDE</name>
<sequence>MAEKTSLKIFQNQAHKRVVAADISAIFQKLKTPTGCSELVWNPMHANEICKHTKFDISNSTA</sequence>
<reference evidence="1" key="1">
    <citation type="submission" date="2004-05" db="EMBL/GenBank/DDBJ databases">
        <authorList>
            <person name="Buell R."/>
            <person name="Liu J."/>
            <person name="Childs K."/>
            <person name="Zaborsky J."/>
            <person name="Tallon L."/>
            <person name="Wirtz U."/>
            <person name="Wei F."/>
            <person name="Kuang H."/>
            <person name="Zhang P."/>
            <person name="Marano M."/>
            <person name="Baker B."/>
        </authorList>
    </citation>
    <scope>NUCLEOTIDE SEQUENCE</scope>
</reference>
<protein>
    <submittedName>
        <fullName evidence="1">Uncharacterized protein</fullName>
    </submittedName>
</protein>
<reference evidence="1" key="2">
    <citation type="submission" date="2006-08" db="EMBL/GenBank/DDBJ databases">
        <authorList>
            <person name="Childs K."/>
        </authorList>
    </citation>
    <scope>NUCLEOTIDE SEQUENCE</scope>
</reference>
<accession>Q6L3W1</accession>
<dbReference type="AlphaFoldDB" id="Q6L3W1"/>
<organism evidence="1">
    <name type="scientific">Solanum demissum</name>
    <name type="common">Wild potato</name>
    <dbReference type="NCBI Taxonomy" id="50514"/>
    <lineage>
        <taxon>Eukaryota</taxon>
        <taxon>Viridiplantae</taxon>
        <taxon>Streptophyta</taxon>
        <taxon>Embryophyta</taxon>
        <taxon>Tracheophyta</taxon>
        <taxon>Spermatophyta</taxon>
        <taxon>Magnoliopsida</taxon>
        <taxon>eudicotyledons</taxon>
        <taxon>Gunneridae</taxon>
        <taxon>Pentapetalae</taxon>
        <taxon>asterids</taxon>
        <taxon>lamiids</taxon>
        <taxon>Solanales</taxon>
        <taxon>Solanaceae</taxon>
        <taxon>Solanoideae</taxon>
        <taxon>Solaneae</taxon>
        <taxon>Solanum</taxon>
    </lineage>
</organism>